<accession>A0A1I0EEI5</accession>
<dbReference type="OrthoDB" id="3387386at2"/>
<gene>
    <name evidence="1" type="ORF">SAMN05421811_1039</name>
</gene>
<dbReference type="AlphaFoldDB" id="A0A1I0EEI5"/>
<organism evidence="1 2">
    <name type="scientific">Nonomuraea wenchangensis</name>
    <dbReference type="NCBI Taxonomy" id="568860"/>
    <lineage>
        <taxon>Bacteria</taxon>
        <taxon>Bacillati</taxon>
        <taxon>Actinomycetota</taxon>
        <taxon>Actinomycetes</taxon>
        <taxon>Streptosporangiales</taxon>
        <taxon>Streptosporangiaceae</taxon>
        <taxon>Nonomuraea</taxon>
    </lineage>
</organism>
<sequence>MALGDTYATLEELKAYMSIDKPTLSLNDDLLEEALESASREIDRHCERQFNKADVVSTRIYRPKGCKLVTVDDFYSTEGLVIATDSGDTGSFNTVWSETQYELEPLNGIVNGEFGWPYFRIRAVGSAAFPVTHDRASLQITALWGWSAVPAPVKRATLVIASETAKLKDSPFGVAGYGEFGPVRVKNSPVAMRMLAPYRLRPVKVG</sequence>
<dbReference type="EMBL" id="FOHX01000003">
    <property type="protein sequence ID" value="SET43384.1"/>
    <property type="molecule type" value="Genomic_DNA"/>
</dbReference>
<reference evidence="1 2" key="1">
    <citation type="submission" date="2016-10" db="EMBL/GenBank/DDBJ databases">
        <authorList>
            <person name="de Groot N.N."/>
        </authorList>
    </citation>
    <scope>NUCLEOTIDE SEQUENCE [LARGE SCALE GENOMIC DNA]</scope>
    <source>
        <strain evidence="1 2">CGMCC 4.5598</strain>
    </source>
</reference>
<evidence type="ECO:0000313" key="2">
    <source>
        <dbReference type="Proteomes" id="UP000199361"/>
    </source>
</evidence>
<keyword evidence="2" id="KW-1185">Reference proteome</keyword>
<name>A0A1I0EEI5_9ACTN</name>
<proteinExistence type="predicted"/>
<evidence type="ECO:0000313" key="1">
    <source>
        <dbReference type="EMBL" id="SET43384.1"/>
    </source>
</evidence>
<protein>
    <submittedName>
        <fullName evidence="1">Phage gp6-like head-tail connector protein</fullName>
    </submittedName>
</protein>
<dbReference type="RefSeq" id="WP_091079011.1">
    <property type="nucleotide sequence ID" value="NZ_FOHX01000003.1"/>
</dbReference>
<dbReference type="Gene3D" id="1.10.3230.30">
    <property type="entry name" value="Phage gp6-like head-tail connector protein"/>
    <property type="match status" value="1"/>
</dbReference>
<dbReference type="Proteomes" id="UP000199361">
    <property type="component" value="Unassembled WGS sequence"/>
</dbReference>
<dbReference type="STRING" id="568860.SAMN05421811_1039"/>